<keyword evidence="2" id="KW-1185">Reference proteome</keyword>
<dbReference type="AlphaFoldDB" id="A0A075AAW4"/>
<evidence type="ECO:0000313" key="1">
    <source>
        <dbReference type="EMBL" id="KER24694.1"/>
    </source>
</evidence>
<evidence type="ECO:0000313" key="2">
    <source>
        <dbReference type="Proteomes" id="UP000054324"/>
    </source>
</evidence>
<dbReference type="RefSeq" id="XP_009171548.1">
    <property type="nucleotide sequence ID" value="XM_009173284.1"/>
</dbReference>
<dbReference type="EMBL" id="KL596800">
    <property type="protein sequence ID" value="KER24694.1"/>
    <property type="molecule type" value="Genomic_DNA"/>
</dbReference>
<reference evidence="1 2" key="1">
    <citation type="submission" date="2013-11" db="EMBL/GenBank/DDBJ databases">
        <title>Opisthorchis viverrini - life in the bile duct.</title>
        <authorList>
            <person name="Young N.D."/>
            <person name="Nagarajan N."/>
            <person name="Lin S.J."/>
            <person name="Korhonen P.K."/>
            <person name="Jex A.R."/>
            <person name="Hall R.S."/>
            <person name="Safavi-Hemami H."/>
            <person name="Kaewkong W."/>
            <person name="Bertrand D."/>
            <person name="Gao S."/>
            <person name="Seet Q."/>
            <person name="Wongkham S."/>
            <person name="Teh B.T."/>
            <person name="Wongkham C."/>
            <person name="Intapan P.M."/>
            <person name="Maleewong W."/>
            <person name="Yang X."/>
            <person name="Hu M."/>
            <person name="Wang Z."/>
            <person name="Hofmann A."/>
            <person name="Sternberg P.W."/>
            <person name="Tan P."/>
            <person name="Wang J."/>
            <person name="Gasser R.B."/>
        </authorList>
    </citation>
    <scope>NUCLEOTIDE SEQUENCE [LARGE SCALE GENOMIC DNA]</scope>
</reference>
<dbReference type="CTD" id="20321875"/>
<accession>A0A075AAW4</accession>
<organism evidence="1 2">
    <name type="scientific">Opisthorchis viverrini</name>
    <name type="common">Southeast Asian liver fluke</name>
    <dbReference type="NCBI Taxonomy" id="6198"/>
    <lineage>
        <taxon>Eukaryota</taxon>
        <taxon>Metazoa</taxon>
        <taxon>Spiralia</taxon>
        <taxon>Lophotrochozoa</taxon>
        <taxon>Platyhelminthes</taxon>
        <taxon>Trematoda</taxon>
        <taxon>Digenea</taxon>
        <taxon>Opisthorchiida</taxon>
        <taxon>Opisthorchiata</taxon>
        <taxon>Opisthorchiidae</taxon>
        <taxon>Opisthorchis</taxon>
    </lineage>
</organism>
<gene>
    <name evidence="1" type="ORF">T265_07696</name>
</gene>
<dbReference type="GeneID" id="20321875"/>
<sequence length="114" mass="13120">MPVAKGAFRTRQKFKKVIAAYAIYTKRSTTFLDFVLGINRPCAPLVVVLTTQEPIMAQYWPNAGCQWRIQNASEISESYNRLRYIDEALYDCTTDFVWGVNIPYVPLVVVFFLT</sequence>
<proteinExistence type="predicted"/>
<dbReference type="Proteomes" id="UP000054324">
    <property type="component" value="Unassembled WGS sequence"/>
</dbReference>
<dbReference type="KEGG" id="ovi:T265_07696"/>
<name>A0A075AAW4_OPIVI</name>
<protein>
    <submittedName>
        <fullName evidence="1">Uncharacterized protein</fullName>
    </submittedName>
</protein>